<name>A0A090BVI6_9GAMM</name>
<evidence type="ECO:0000259" key="2">
    <source>
        <dbReference type="SMART" id="SM00912"/>
    </source>
</evidence>
<dbReference type="SMART" id="SM00912">
    <property type="entry name" value="Haemagg_act"/>
    <property type="match status" value="1"/>
</dbReference>
<dbReference type="NCBIfam" id="TIGR01901">
    <property type="entry name" value="adhes_NPXG"/>
    <property type="match status" value="1"/>
</dbReference>
<feature type="signal peptide" evidence="1">
    <location>
        <begin position="1"/>
        <end position="20"/>
    </location>
</feature>
<reference evidence="3 4" key="1">
    <citation type="journal article" date="2014" name="ISME J.">
        <title>Ecophysiology of Thioploca ingrica as revealed by the complete genome sequence supplemented with proteomic evidence.</title>
        <authorList>
            <person name="Kojima H."/>
            <person name="Ogura Y."/>
            <person name="Yamamoto N."/>
            <person name="Togashi T."/>
            <person name="Mori H."/>
            <person name="Watanabe T."/>
            <person name="Nemoto F."/>
            <person name="Kurokawa K."/>
            <person name="Hayashi T."/>
            <person name="Fukui M."/>
        </authorList>
    </citation>
    <scope>NUCLEOTIDE SEQUENCE [LARGE SCALE GENOMIC DNA]</scope>
</reference>
<gene>
    <name evidence="3" type="ORF">THII_2624</name>
</gene>
<dbReference type="HOGENOM" id="CLU_001325_0_0_6"/>
<proteinExistence type="predicted"/>
<dbReference type="OrthoDB" id="218680at2"/>
<evidence type="ECO:0000313" key="3">
    <source>
        <dbReference type="EMBL" id="BAP56921.1"/>
    </source>
</evidence>
<dbReference type="InterPro" id="IPR008638">
    <property type="entry name" value="FhaB/CdiA-like_TPS"/>
</dbReference>
<dbReference type="AlphaFoldDB" id="A0A090BVI6"/>
<protein>
    <submittedName>
        <fullName evidence="3">Filamentous hemagglutinin family domain-containing protein</fullName>
    </submittedName>
</protein>
<dbReference type="SUPFAM" id="SSF51126">
    <property type="entry name" value="Pectin lyase-like"/>
    <property type="match status" value="3"/>
</dbReference>
<evidence type="ECO:0000256" key="1">
    <source>
        <dbReference type="SAM" id="SignalP"/>
    </source>
</evidence>
<dbReference type="InterPro" id="IPR012334">
    <property type="entry name" value="Pectin_lyas_fold"/>
</dbReference>
<dbReference type="Proteomes" id="UP000031623">
    <property type="component" value="Chromosome"/>
</dbReference>
<sequence>MLKKLYFIGWLMILSSQPQAEIVTDGTLGQRINLPAPHYQITQDLGKTIGTNLFHSFEQFNLYPDETATFSGSAEIKNVISRVTGGNTSIIDGTLRNTIPDANTYLINPYGIVFGPHARLDVQGGFHASTADYLRLQNGGKFNARQPADTLLTIAPVEAFGFFTDLPSPLLVNGSQLALLPQQNFSLIGGNLTLTHANIQAPLGQITLASVTQLGEIIPTADQLVRSALSGDITITDQSRLEVSGEGGGNIVIRGGQLLIKNSQIDAKTLGNQTGHFIDIQADQITILDGAEISTETSGSGNSADINLQAKQAVIVTGKNSEGANSKILASSRSEAANGGKAGNISIQAGEILLADDAYLSVTTFGGGQGGHIVLKATGAVTLLADGNKPLTEIEAGTLSQQAGAGKGGSVLIEAKNILLKDGAIIDIVARGKGDGGQMVLRAKEKISLVGTGGSSANSSKLKAYAEDNSNGGNAGNVLLEAKEIWLADGAYINASTFGIGQAGSITLRAPGGIISLTGSKDEGWATWVGSGSHARVEGIKTGKGGNVLVEAGELQLIGGASIGSISAADKERQSSEAGNITIRVTGIVKLSGVNAHGETEDGFGSGIYVHTRGVEDSAGDGGMLDLEAGSLIIENGAVISSSTSGNAKGGDITIKVRDAILINGDSSAIKLNSPGEVQLTYRKDFNKTEPDYSISGIYAKSSGSTDRSGEAGQIFISTPILKLSNGGMVNTSTQNAGGGNITMKIPHLTYLQAGEITTSVHGGKGNGGNVTIETPRFTVLDNSSIVAQADKGYGGNIRIVAEHFLKSYESLISASSRLGIDGEVIIPFSDKTINGNLLTLSSNFEDNSHQLIPCQGSLDAKRSRFKVNLIEGVPDSPEDFQSSHSFY</sequence>
<dbReference type="EMBL" id="AP014633">
    <property type="protein sequence ID" value="BAP56921.1"/>
    <property type="molecule type" value="Genomic_DNA"/>
</dbReference>
<dbReference type="STRING" id="40754.THII_2624"/>
<organism evidence="3 4">
    <name type="scientific">Thioploca ingrica</name>
    <dbReference type="NCBI Taxonomy" id="40754"/>
    <lineage>
        <taxon>Bacteria</taxon>
        <taxon>Pseudomonadati</taxon>
        <taxon>Pseudomonadota</taxon>
        <taxon>Gammaproteobacteria</taxon>
        <taxon>Thiotrichales</taxon>
        <taxon>Thiotrichaceae</taxon>
        <taxon>Thioploca</taxon>
    </lineage>
</organism>
<keyword evidence="4" id="KW-1185">Reference proteome</keyword>
<dbReference type="Gene3D" id="2.160.20.10">
    <property type="entry name" value="Single-stranded right-handed beta-helix, Pectin lyase-like"/>
    <property type="match status" value="3"/>
</dbReference>
<feature type="domain" description="Filamentous haemagglutinin FhaB/tRNA nuclease CdiA-like TPS" evidence="2">
    <location>
        <begin position="14"/>
        <end position="137"/>
    </location>
</feature>
<evidence type="ECO:0000313" key="4">
    <source>
        <dbReference type="Proteomes" id="UP000031623"/>
    </source>
</evidence>
<accession>A0A090BVI6</accession>
<dbReference type="Pfam" id="PF05860">
    <property type="entry name" value="TPS"/>
    <property type="match status" value="1"/>
</dbReference>
<keyword evidence="1" id="KW-0732">Signal</keyword>
<feature type="chain" id="PRO_5001853303" evidence="1">
    <location>
        <begin position="21"/>
        <end position="888"/>
    </location>
</feature>
<dbReference type="InterPro" id="IPR011050">
    <property type="entry name" value="Pectin_lyase_fold/virulence"/>
</dbReference>
<dbReference type="KEGG" id="tig:THII_2624"/>